<protein>
    <recommendedName>
        <fullName evidence="3">Exostosin GT47 domain-containing protein</fullName>
    </recommendedName>
</protein>
<gene>
    <name evidence="1" type="ORF">CYCCA115_LOCUS17794</name>
</gene>
<evidence type="ECO:0000313" key="1">
    <source>
        <dbReference type="EMBL" id="CAJ1959372.1"/>
    </source>
</evidence>
<comment type="caution">
    <text evidence="1">The sequence shown here is derived from an EMBL/GenBank/DDBJ whole genome shotgun (WGS) entry which is preliminary data.</text>
</comment>
<keyword evidence="2" id="KW-1185">Reference proteome</keyword>
<dbReference type="AlphaFoldDB" id="A0AAD2G0U0"/>
<dbReference type="Proteomes" id="UP001295423">
    <property type="component" value="Unassembled WGS sequence"/>
</dbReference>
<evidence type="ECO:0000313" key="2">
    <source>
        <dbReference type="Proteomes" id="UP001295423"/>
    </source>
</evidence>
<organism evidence="1 2">
    <name type="scientific">Cylindrotheca closterium</name>
    <dbReference type="NCBI Taxonomy" id="2856"/>
    <lineage>
        <taxon>Eukaryota</taxon>
        <taxon>Sar</taxon>
        <taxon>Stramenopiles</taxon>
        <taxon>Ochrophyta</taxon>
        <taxon>Bacillariophyta</taxon>
        <taxon>Bacillariophyceae</taxon>
        <taxon>Bacillariophycidae</taxon>
        <taxon>Bacillariales</taxon>
        <taxon>Bacillariaceae</taxon>
        <taxon>Cylindrotheca</taxon>
    </lineage>
</organism>
<reference evidence="1" key="1">
    <citation type="submission" date="2023-08" db="EMBL/GenBank/DDBJ databases">
        <authorList>
            <person name="Audoor S."/>
            <person name="Bilcke G."/>
        </authorList>
    </citation>
    <scope>NUCLEOTIDE SEQUENCE</scope>
</reference>
<evidence type="ECO:0008006" key="3">
    <source>
        <dbReference type="Google" id="ProtNLM"/>
    </source>
</evidence>
<sequence>MFVIEAGTMAMPSLTSQQSHAFVLLLLILGMLYQNLASITKVIPPIAETILLVDEEHIAKEVPQTTIVKEIQPRTVTEVIPPVDKVLLVNEEKIMKEIEPTASFEILCTAQRTMMKWGSFKIRCREFKIIAEHCAHVMVSIHPHKQILQAQTISLSDEAKRKSLLKNYSATVSLKKALEPLPRLGRIFVDVVDDYILKSADLQAGNEVFVQSRYHGLDKFNYTKYHVVEHWYNSFPQDMLYGTHHPQFAIPPIENVSTLQVATIWNNQGYPCPIMSSKHSDVVYSCIDKPFGVEVWYKDFFKRANTSEHERLEKLAKDPNQGPGRIYYELFWKFHMLVVPAKISRREKLRYGNVQRAISQMRSGVPVLLEINGEIFQDFLIAHNYTCVYVVDDAILPLKMTRQLWSFDEALQAMKSSEMRQKCQNEGLEIVKHYSPSTIVKKELRLLGYQDEFDCDKRRTV</sequence>
<accession>A0AAD2G0U0</accession>
<name>A0AAD2G0U0_9STRA</name>
<dbReference type="EMBL" id="CAKOGP040001992">
    <property type="protein sequence ID" value="CAJ1959372.1"/>
    <property type="molecule type" value="Genomic_DNA"/>
</dbReference>
<proteinExistence type="predicted"/>